<dbReference type="Proteomes" id="UP000233553">
    <property type="component" value="Unassembled WGS sequence"/>
</dbReference>
<feature type="binding site" evidence="6">
    <location>
        <position position="72"/>
    </location>
    <ligand>
        <name>Mg(2+)</name>
        <dbReference type="ChEBI" id="CHEBI:18420"/>
        <label>1</label>
    </ligand>
</feature>
<comment type="catalytic activity">
    <reaction evidence="6">
        <text>diphosphate + H2O = 2 phosphate + H(+)</text>
        <dbReference type="Rhea" id="RHEA:24576"/>
        <dbReference type="ChEBI" id="CHEBI:15377"/>
        <dbReference type="ChEBI" id="CHEBI:15378"/>
        <dbReference type="ChEBI" id="CHEBI:33019"/>
        <dbReference type="ChEBI" id="CHEBI:43474"/>
        <dbReference type="EC" id="3.6.1.1"/>
    </reaction>
</comment>
<dbReference type="CDD" id="cd00412">
    <property type="entry name" value="pyrophosphatase"/>
    <property type="match status" value="1"/>
</dbReference>
<name>A0A2N0WC86_9GAMM</name>
<dbReference type="InterPro" id="IPR008162">
    <property type="entry name" value="Pyrophosphatase"/>
</dbReference>
<feature type="binding site" evidence="6">
    <location>
        <position position="143"/>
    </location>
    <ligand>
        <name>substrate</name>
    </ligand>
</feature>
<dbReference type="FunFam" id="3.90.80.10:FF:000001">
    <property type="entry name" value="Inorganic pyrophosphatase"/>
    <property type="match status" value="1"/>
</dbReference>
<evidence type="ECO:0000313" key="7">
    <source>
        <dbReference type="EMBL" id="PKF32143.1"/>
    </source>
</evidence>
<feature type="binding site" evidence="6">
    <location>
        <position position="31"/>
    </location>
    <ligand>
        <name>substrate</name>
    </ligand>
</feature>
<protein>
    <recommendedName>
        <fullName evidence="6">Inorganic pyrophosphatase</fullName>
        <ecNumber evidence="6">3.6.1.1</ecNumber>
    </recommendedName>
    <alternativeName>
        <fullName evidence="6">Pyrophosphate phospho-hydrolase</fullName>
        <shortName evidence="6">PPase</shortName>
    </alternativeName>
</protein>
<keyword evidence="4 6" id="KW-0378">Hydrolase</keyword>
<dbReference type="EMBL" id="PISJ01000018">
    <property type="protein sequence ID" value="PKF32143.1"/>
    <property type="molecule type" value="Genomic_DNA"/>
</dbReference>
<comment type="subunit">
    <text evidence="6">Homohexamer.</text>
</comment>
<gene>
    <name evidence="6" type="primary">ppa</name>
    <name evidence="7" type="ORF">CW311_15105</name>
</gene>
<keyword evidence="2 6" id="KW-0963">Cytoplasm</keyword>
<dbReference type="NCBIfam" id="NF002317">
    <property type="entry name" value="PRK01250.1"/>
    <property type="match status" value="1"/>
</dbReference>
<evidence type="ECO:0000256" key="1">
    <source>
        <dbReference type="ARBA" id="ARBA00001946"/>
    </source>
</evidence>
<evidence type="ECO:0000256" key="3">
    <source>
        <dbReference type="ARBA" id="ARBA00022723"/>
    </source>
</evidence>
<dbReference type="HAMAP" id="MF_00209">
    <property type="entry name" value="Inorganic_PPase"/>
    <property type="match status" value="1"/>
</dbReference>
<keyword evidence="3 6" id="KW-0479">Metal-binding</keyword>
<comment type="caution">
    <text evidence="7">The sequence shown here is derived from an EMBL/GenBank/DDBJ whole genome shotgun (WGS) entry which is preliminary data.</text>
</comment>
<organism evidence="7 8">
    <name type="scientific">Acinetobacter proteolyticus</name>
    <dbReference type="NCBI Taxonomy" id="1776741"/>
    <lineage>
        <taxon>Bacteria</taxon>
        <taxon>Pseudomonadati</taxon>
        <taxon>Pseudomonadota</taxon>
        <taxon>Gammaproteobacteria</taxon>
        <taxon>Moraxellales</taxon>
        <taxon>Moraxellaceae</taxon>
        <taxon>Acinetobacter</taxon>
    </lineage>
</organism>
<dbReference type="GO" id="GO:0000287">
    <property type="term" value="F:magnesium ion binding"/>
    <property type="evidence" value="ECO:0007669"/>
    <property type="project" value="UniProtKB-UniRule"/>
</dbReference>
<comment type="function">
    <text evidence="6">Catalyzes the hydrolysis of inorganic pyrophosphate (PPi) forming two phosphate ions.</text>
</comment>
<evidence type="ECO:0000256" key="5">
    <source>
        <dbReference type="ARBA" id="ARBA00022842"/>
    </source>
</evidence>
<dbReference type="GO" id="GO:0006796">
    <property type="term" value="P:phosphate-containing compound metabolic process"/>
    <property type="evidence" value="ECO:0007669"/>
    <property type="project" value="InterPro"/>
</dbReference>
<proteinExistence type="inferred from homology"/>
<evidence type="ECO:0000256" key="4">
    <source>
        <dbReference type="ARBA" id="ARBA00022801"/>
    </source>
</evidence>
<feature type="binding site" evidence="6">
    <location>
        <position position="57"/>
    </location>
    <ligand>
        <name>substrate</name>
    </ligand>
</feature>
<dbReference type="EC" id="3.6.1.1" evidence="6"/>
<dbReference type="InterPro" id="IPR036649">
    <property type="entry name" value="Pyrophosphatase_sf"/>
</dbReference>
<feature type="binding site" evidence="6">
    <location>
        <position position="67"/>
    </location>
    <ligand>
        <name>Mg(2+)</name>
        <dbReference type="ChEBI" id="CHEBI:18420"/>
        <label>1</label>
    </ligand>
</feature>
<evidence type="ECO:0000256" key="2">
    <source>
        <dbReference type="ARBA" id="ARBA00022490"/>
    </source>
</evidence>
<comment type="similarity">
    <text evidence="6">Belongs to the PPase family.</text>
</comment>
<dbReference type="AlphaFoldDB" id="A0A2N0WC86"/>
<feature type="binding site" evidence="6">
    <location>
        <position position="45"/>
    </location>
    <ligand>
        <name>substrate</name>
    </ligand>
</feature>
<dbReference type="GO" id="GO:0004427">
    <property type="term" value="F:inorganic diphosphate phosphatase activity"/>
    <property type="evidence" value="ECO:0007669"/>
    <property type="project" value="UniProtKB-UniRule"/>
</dbReference>
<sequence>MMSYKDVPAGINPPDDFYSIIEIPQNIDPVKYEMNKEFDAVFIDRFLTTSMFYPANYGYIPKTLSEDGDPLDVLVISPYPVAIGAVIRSRPVGVMYMEDEHGIDAKIIAVPHSKLSKLYDHILNIDDIDQLTLNRIQHFFEHYKDLEEGKWVKLQGWGNVDKAKEEILSSIQAYPDHH</sequence>
<reference evidence="7 8" key="1">
    <citation type="submission" date="2017-12" db="EMBL/GenBank/DDBJ databases">
        <title>Draft Genome sequences of multiple microbial strains isolated from spacecraft associated surfaces.</title>
        <authorList>
            <person name="Seuylemezian A."/>
            <person name="Vaishampayan P."/>
            <person name="Venkateswaran K."/>
        </authorList>
    </citation>
    <scope>NUCLEOTIDE SEQUENCE [LARGE SCALE GENOMIC DNA]</scope>
    <source>
        <strain evidence="7 8">2P01AA</strain>
    </source>
</reference>
<dbReference type="PROSITE" id="PS00387">
    <property type="entry name" value="PPASE"/>
    <property type="match status" value="1"/>
</dbReference>
<evidence type="ECO:0000313" key="8">
    <source>
        <dbReference type="Proteomes" id="UP000233553"/>
    </source>
</evidence>
<dbReference type="GO" id="GO:0005737">
    <property type="term" value="C:cytoplasm"/>
    <property type="evidence" value="ECO:0007669"/>
    <property type="project" value="UniProtKB-SubCell"/>
</dbReference>
<feature type="binding site" evidence="6">
    <location>
        <position position="72"/>
    </location>
    <ligand>
        <name>Mg(2+)</name>
        <dbReference type="ChEBI" id="CHEBI:18420"/>
        <label>2</label>
    </ligand>
</feature>
<evidence type="ECO:0000256" key="6">
    <source>
        <dbReference type="HAMAP-Rule" id="MF_00209"/>
    </source>
</evidence>
<dbReference type="Gene3D" id="3.90.80.10">
    <property type="entry name" value="Inorganic pyrophosphatase"/>
    <property type="match status" value="1"/>
</dbReference>
<keyword evidence="5 6" id="KW-0460">Magnesium</keyword>
<dbReference type="Pfam" id="PF00719">
    <property type="entry name" value="Pyrophosphatase"/>
    <property type="match status" value="1"/>
</dbReference>
<dbReference type="PANTHER" id="PTHR10286">
    <property type="entry name" value="INORGANIC PYROPHOSPHATASE"/>
    <property type="match status" value="1"/>
</dbReference>
<accession>A0A2N0WC86</accession>
<dbReference type="SUPFAM" id="SSF50324">
    <property type="entry name" value="Inorganic pyrophosphatase"/>
    <property type="match status" value="1"/>
</dbReference>
<feature type="binding site" evidence="6">
    <location>
        <position position="104"/>
    </location>
    <ligand>
        <name>Mg(2+)</name>
        <dbReference type="ChEBI" id="CHEBI:18420"/>
        <label>1</label>
    </ligand>
</feature>
<comment type="cofactor">
    <cofactor evidence="1 6">
        <name>Mg(2+)</name>
        <dbReference type="ChEBI" id="CHEBI:18420"/>
    </cofactor>
</comment>
<comment type="subcellular location">
    <subcellularLocation>
        <location evidence="6">Cytoplasm</location>
    </subcellularLocation>
</comment>